<dbReference type="GeneID" id="98657701"/>
<dbReference type="PROSITE" id="PS51192">
    <property type="entry name" value="HELICASE_ATP_BIND_1"/>
    <property type="match status" value="1"/>
</dbReference>
<dbReference type="PANTHER" id="PTHR47959">
    <property type="entry name" value="ATP-DEPENDENT RNA HELICASE RHLE-RELATED"/>
    <property type="match status" value="1"/>
</dbReference>
<dbReference type="GO" id="GO:0005524">
    <property type="term" value="F:ATP binding"/>
    <property type="evidence" value="ECO:0007669"/>
    <property type="project" value="UniProtKB-KW"/>
</dbReference>
<name>A0A6N6NM85_9ACTN</name>
<feature type="region of interest" description="Disordered" evidence="8">
    <location>
        <begin position="379"/>
        <end position="514"/>
    </location>
</feature>
<evidence type="ECO:0000256" key="2">
    <source>
        <dbReference type="ARBA" id="ARBA00022801"/>
    </source>
</evidence>
<dbReference type="InterPro" id="IPR000629">
    <property type="entry name" value="RNA-helicase_DEAD-box_CS"/>
</dbReference>
<dbReference type="InterPro" id="IPR014014">
    <property type="entry name" value="RNA_helicase_DEAD_Q_motif"/>
</dbReference>
<keyword evidence="3 7" id="KW-0347">Helicase</keyword>
<evidence type="ECO:0000256" key="4">
    <source>
        <dbReference type="ARBA" id="ARBA00022840"/>
    </source>
</evidence>
<evidence type="ECO:0000256" key="8">
    <source>
        <dbReference type="SAM" id="MobiDB-lite"/>
    </source>
</evidence>
<organism evidence="12 13">
    <name type="scientific">Ellagibacter isourolithinifaciens</name>
    <dbReference type="NCBI Taxonomy" id="2137581"/>
    <lineage>
        <taxon>Bacteria</taxon>
        <taxon>Bacillati</taxon>
        <taxon>Actinomycetota</taxon>
        <taxon>Coriobacteriia</taxon>
        <taxon>Eggerthellales</taxon>
        <taxon>Eggerthellaceae</taxon>
        <taxon>Ellagibacter</taxon>
    </lineage>
</organism>
<feature type="compositionally biased region" description="Basic and acidic residues" evidence="8">
    <location>
        <begin position="500"/>
        <end position="514"/>
    </location>
</feature>
<dbReference type="Pfam" id="PF00270">
    <property type="entry name" value="DEAD"/>
    <property type="match status" value="1"/>
</dbReference>
<dbReference type="CDD" id="cd00268">
    <property type="entry name" value="DEADc"/>
    <property type="match status" value="1"/>
</dbReference>
<evidence type="ECO:0000259" key="10">
    <source>
        <dbReference type="PROSITE" id="PS51194"/>
    </source>
</evidence>
<evidence type="ECO:0000313" key="13">
    <source>
        <dbReference type="Proteomes" id="UP000468668"/>
    </source>
</evidence>
<evidence type="ECO:0000256" key="6">
    <source>
        <dbReference type="PROSITE-ProRule" id="PRU00552"/>
    </source>
</evidence>
<dbReference type="GO" id="GO:0005829">
    <property type="term" value="C:cytosol"/>
    <property type="evidence" value="ECO:0007669"/>
    <property type="project" value="TreeGrafter"/>
</dbReference>
<keyword evidence="1 7" id="KW-0547">Nucleotide-binding</keyword>
<dbReference type="CDD" id="cd18787">
    <property type="entry name" value="SF2_C_DEAD"/>
    <property type="match status" value="1"/>
</dbReference>
<dbReference type="AlphaFoldDB" id="A0A6N6NM85"/>
<gene>
    <name evidence="12" type="ORF">F8C90_04685</name>
</gene>
<dbReference type="PANTHER" id="PTHR47959:SF13">
    <property type="entry name" value="ATP-DEPENDENT RNA HELICASE RHLE"/>
    <property type="match status" value="1"/>
</dbReference>
<feature type="domain" description="Helicase C-terminal" evidence="10">
    <location>
        <begin position="217"/>
        <end position="377"/>
    </location>
</feature>
<evidence type="ECO:0000256" key="7">
    <source>
        <dbReference type="RuleBase" id="RU000492"/>
    </source>
</evidence>
<proteinExistence type="inferred from homology"/>
<comment type="similarity">
    <text evidence="5 7">Belongs to the DEAD box helicase family.</text>
</comment>
<dbReference type="SMART" id="SM00487">
    <property type="entry name" value="DEXDc"/>
    <property type="match status" value="1"/>
</dbReference>
<dbReference type="InterPro" id="IPR011545">
    <property type="entry name" value="DEAD/DEAH_box_helicase_dom"/>
</dbReference>
<reference evidence="12 13" key="1">
    <citation type="submission" date="2019-09" db="EMBL/GenBank/DDBJ databases">
        <title>Whole genome shotgun sequencing (WGS) of Ellagibacter isourolithinifaciens DSM 104140(T) and Adlercreutzia muris DSM 29508(T).</title>
        <authorList>
            <person name="Stoll D.A."/>
            <person name="Danylec N."/>
            <person name="Huch M."/>
        </authorList>
    </citation>
    <scope>NUCLEOTIDE SEQUENCE [LARGE SCALE GENOMIC DNA]</scope>
    <source>
        <strain evidence="12 13">DSM 104140</strain>
    </source>
</reference>
<evidence type="ECO:0000259" key="9">
    <source>
        <dbReference type="PROSITE" id="PS51192"/>
    </source>
</evidence>
<dbReference type="Proteomes" id="UP000468668">
    <property type="component" value="Unassembled WGS sequence"/>
</dbReference>
<dbReference type="SUPFAM" id="SSF52540">
    <property type="entry name" value="P-loop containing nucleoside triphosphate hydrolases"/>
    <property type="match status" value="2"/>
</dbReference>
<dbReference type="PROSITE" id="PS51194">
    <property type="entry name" value="HELICASE_CTER"/>
    <property type="match status" value="1"/>
</dbReference>
<comment type="caution">
    <text evidence="12">The sequence shown here is derived from an EMBL/GenBank/DDBJ whole genome shotgun (WGS) entry which is preliminary data.</text>
</comment>
<dbReference type="GO" id="GO:0003724">
    <property type="term" value="F:RNA helicase activity"/>
    <property type="evidence" value="ECO:0007669"/>
    <property type="project" value="InterPro"/>
</dbReference>
<dbReference type="EMBL" id="WAJR01000008">
    <property type="protein sequence ID" value="KAB1640883.1"/>
    <property type="molecule type" value="Genomic_DNA"/>
</dbReference>
<keyword evidence="4 7" id="KW-0067">ATP-binding</keyword>
<protein>
    <submittedName>
        <fullName evidence="12">DEAD/DEAH box helicase</fullName>
    </submittedName>
</protein>
<feature type="domain" description="DEAD-box RNA helicase Q" evidence="11">
    <location>
        <begin position="2"/>
        <end position="30"/>
    </location>
</feature>
<dbReference type="GO" id="GO:0016787">
    <property type="term" value="F:hydrolase activity"/>
    <property type="evidence" value="ECO:0007669"/>
    <property type="project" value="UniProtKB-KW"/>
</dbReference>
<evidence type="ECO:0000256" key="5">
    <source>
        <dbReference type="ARBA" id="ARBA00038437"/>
    </source>
</evidence>
<evidence type="ECO:0000259" key="11">
    <source>
        <dbReference type="PROSITE" id="PS51195"/>
    </source>
</evidence>
<dbReference type="PROSITE" id="PS51195">
    <property type="entry name" value="Q_MOTIF"/>
    <property type="match status" value="1"/>
</dbReference>
<accession>A0A6N6NM85</accession>
<dbReference type="PROSITE" id="PS00039">
    <property type="entry name" value="DEAD_ATP_HELICASE"/>
    <property type="match status" value="1"/>
</dbReference>
<dbReference type="InterPro" id="IPR014001">
    <property type="entry name" value="Helicase_ATP-bd"/>
</dbReference>
<dbReference type="RefSeq" id="WP_158049302.1">
    <property type="nucleotide sequence ID" value="NZ_JBQHWX010000001.1"/>
</dbReference>
<dbReference type="InterPro" id="IPR044742">
    <property type="entry name" value="DEAD/DEAH_RhlB"/>
</dbReference>
<dbReference type="SMART" id="SM00490">
    <property type="entry name" value="HELICc"/>
    <property type="match status" value="1"/>
</dbReference>
<dbReference type="GO" id="GO:0003676">
    <property type="term" value="F:nucleic acid binding"/>
    <property type="evidence" value="ECO:0007669"/>
    <property type="project" value="InterPro"/>
</dbReference>
<dbReference type="Gene3D" id="3.40.50.300">
    <property type="entry name" value="P-loop containing nucleotide triphosphate hydrolases"/>
    <property type="match status" value="2"/>
</dbReference>
<evidence type="ECO:0000313" key="12">
    <source>
        <dbReference type="EMBL" id="KAB1640883.1"/>
    </source>
</evidence>
<dbReference type="Pfam" id="PF00271">
    <property type="entry name" value="Helicase_C"/>
    <property type="match status" value="1"/>
</dbReference>
<feature type="compositionally biased region" description="Basic and acidic residues" evidence="8">
    <location>
        <begin position="398"/>
        <end position="470"/>
    </location>
</feature>
<keyword evidence="13" id="KW-1185">Reference proteome</keyword>
<evidence type="ECO:0000256" key="3">
    <source>
        <dbReference type="ARBA" id="ARBA00022806"/>
    </source>
</evidence>
<keyword evidence="2 7" id="KW-0378">Hydrolase</keyword>
<dbReference type="InterPro" id="IPR050079">
    <property type="entry name" value="DEAD_box_RNA_helicase"/>
</dbReference>
<sequence>MENFASLGLSDNALDAVARLGYDEPTPVQEQAIPIVLTGRDLIAAASTGTGKTAAFLLPVLSRMPRDRSHNRPPRLLVVSPTRELAQQIAFTAMKIARCTGQFVTTVFGGAPYGPQIKEIRRGTDVLIATPGRLNDLMKREVVDLSGVQTLVLDEADRMLDMGFLPDVTTIVEATPDERQTLLFSATIDESIQKNLGNLLKNPAVVEIAHKGETAKTVDQYMMPIKQDKKPELLRAVLEEKGHERVIVFARTRNRAEDFAKALNDDGYQAESIHSDKSVGARRRALDKFRRGKANILVATDVLARGIDVPSVDYVINLDLPDCPEDYVHRIGRTGRAGEHGYAISFVSPNQRRLLVDIEKLIDRDIPFMGLETYDLDPDLLNRKNKGRGGSSRNSAGRKRDGRGAGEFANRAERRAAKFGDSKRGRGGRDEFEGRGGRGGSRGDKRNEGGRRGEGGKRGDSKGKRGESHRTSKPSGNKGAAATASKRNKKRPSNMNDVRSFGERRNFEKKQKRH</sequence>
<dbReference type="InterPro" id="IPR027417">
    <property type="entry name" value="P-loop_NTPase"/>
</dbReference>
<evidence type="ECO:0000256" key="1">
    <source>
        <dbReference type="ARBA" id="ARBA00022741"/>
    </source>
</evidence>
<dbReference type="InterPro" id="IPR001650">
    <property type="entry name" value="Helicase_C-like"/>
</dbReference>
<dbReference type="OrthoDB" id="9805696at2"/>
<feature type="short sequence motif" description="Q motif" evidence="6">
    <location>
        <begin position="2"/>
        <end position="30"/>
    </location>
</feature>
<feature type="domain" description="Helicase ATP-binding" evidence="9">
    <location>
        <begin position="33"/>
        <end position="206"/>
    </location>
</feature>